<dbReference type="InterPro" id="IPR018638">
    <property type="entry name" value="DUF2061_membrane"/>
</dbReference>
<reference evidence="4 5" key="1">
    <citation type="submission" date="2017-06" db="EMBL/GenBank/DDBJ databases">
        <authorList>
            <person name="Kim H.J."/>
            <person name="Triplett B.A."/>
        </authorList>
    </citation>
    <scope>NUCLEOTIDE SEQUENCE [LARGE SCALE GENOMIC DNA]</scope>
    <source>
        <strain evidence="4 5">DSM 11445</strain>
    </source>
</reference>
<dbReference type="Proteomes" id="UP000203589">
    <property type="component" value="Chromosome"/>
</dbReference>
<proteinExistence type="predicted"/>
<gene>
    <name evidence="3" type="ORF">ANTHELSMS3_00389</name>
    <name evidence="4" type="ORF">SAMN04488078_11096</name>
</gene>
<evidence type="ECO:0000313" key="4">
    <source>
        <dbReference type="EMBL" id="SNT35309.1"/>
    </source>
</evidence>
<evidence type="ECO:0000313" key="6">
    <source>
        <dbReference type="Proteomes" id="UP000203589"/>
    </source>
</evidence>
<name>A0A239M075_9RHOB</name>
<dbReference type="Proteomes" id="UP000198440">
    <property type="component" value="Unassembled WGS sequence"/>
</dbReference>
<reference evidence="3 6" key="2">
    <citation type="submission" date="2017-07" db="EMBL/GenBank/DDBJ databases">
        <title>Genome Sequence of Antarctobacter heliothermus Strain SMS3 Isolated from a culture of the Diatom Skeletonema marinoi.</title>
        <authorList>
            <person name="Topel M."/>
            <person name="Pinder M.I.M."/>
            <person name="Johansson O.N."/>
            <person name="Kourtchenko O."/>
            <person name="Godhe A."/>
            <person name="Clarke A.K."/>
        </authorList>
    </citation>
    <scope>NUCLEOTIDE SEQUENCE [LARGE SCALE GENOMIC DNA]</scope>
    <source>
        <strain evidence="3 6">SMS3</strain>
    </source>
</reference>
<keyword evidence="1" id="KW-0812">Transmembrane</keyword>
<protein>
    <submittedName>
        <fullName evidence="3">Membrane protein</fullName>
    </submittedName>
</protein>
<accession>A0A239M075</accession>
<keyword evidence="1" id="KW-0472">Membrane</keyword>
<dbReference type="OrthoDB" id="197461at2"/>
<evidence type="ECO:0000259" key="2">
    <source>
        <dbReference type="Pfam" id="PF09834"/>
    </source>
</evidence>
<evidence type="ECO:0000313" key="5">
    <source>
        <dbReference type="Proteomes" id="UP000198440"/>
    </source>
</evidence>
<dbReference type="RefSeq" id="WP_089280462.1">
    <property type="nucleotide sequence ID" value="NZ_CP022540.1"/>
</dbReference>
<dbReference type="EMBL" id="FZON01000109">
    <property type="protein sequence ID" value="SNT35309.1"/>
    <property type="molecule type" value="Genomic_DNA"/>
</dbReference>
<feature type="transmembrane region" description="Helical" evidence="1">
    <location>
        <begin position="12"/>
        <end position="29"/>
    </location>
</feature>
<sequence>METRARTLVKSVLWTLLGLVVMIGVGFAFTGSLMVGGGMAAINAALGFVTYLLYERVWAGIRWGRHV</sequence>
<keyword evidence="1" id="KW-1133">Transmembrane helix</keyword>
<dbReference type="Pfam" id="PF09834">
    <property type="entry name" value="DUF2061"/>
    <property type="match status" value="1"/>
</dbReference>
<organism evidence="4 5">
    <name type="scientific">Antarctobacter heliothermus</name>
    <dbReference type="NCBI Taxonomy" id="74033"/>
    <lineage>
        <taxon>Bacteria</taxon>
        <taxon>Pseudomonadati</taxon>
        <taxon>Pseudomonadota</taxon>
        <taxon>Alphaproteobacteria</taxon>
        <taxon>Rhodobacterales</taxon>
        <taxon>Roseobacteraceae</taxon>
        <taxon>Antarctobacter</taxon>
    </lineage>
</organism>
<dbReference type="EMBL" id="CP022540">
    <property type="protein sequence ID" value="ASP19110.1"/>
    <property type="molecule type" value="Genomic_DNA"/>
</dbReference>
<evidence type="ECO:0000256" key="1">
    <source>
        <dbReference type="SAM" id="Phobius"/>
    </source>
</evidence>
<dbReference type="KEGG" id="aht:ANTHELSMS3_00389"/>
<dbReference type="AlphaFoldDB" id="A0A239M075"/>
<feature type="domain" description="DUF2061" evidence="2">
    <location>
        <begin position="8"/>
        <end position="59"/>
    </location>
</feature>
<keyword evidence="6" id="KW-1185">Reference proteome</keyword>
<feature type="transmembrane region" description="Helical" evidence="1">
    <location>
        <begin position="35"/>
        <end position="54"/>
    </location>
</feature>
<evidence type="ECO:0000313" key="3">
    <source>
        <dbReference type="EMBL" id="ASP19110.1"/>
    </source>
</evidence>